<dbReference type="WBParaSite" id="SPAL_0000799575.1">
    <property type="protein sequence ID" value="SPAL_0000799575.1"/>
    <property type="gene ID" value="SPAL_0000799575"/>
</dbReference>
<proteinExistence type="predicted"/>
<name>A0A0N5BQ23_STREA</name>
<dbReference type="AlphaFoldDB" id="A0A0N5BQ23"/>
<dbReference type="Proteomes" id="UP000046392">
    <property type="component" value="Unplaced"/>
</dbReference>
<evidence type="ECO:0000313" key="1">
    <source>
        <dbReference type="Proteomes" id="UP000046392"/>
    </source>
</evidence>
<organism evidence="1 2">
    <name type="scientific">Strongyloides papillosus</name>
    <name type="common">Intestinal threadworm</name>
    <dbReference type="NCBI Taxonomy" id="174720"/>
    <lineage>
        <taxon>Eukaryota</taxon>
        <taxon>Metazoa</taxon>
        <taxon>Ecdysozoa</taxon>
        <taxon>Nematoda</taxon>
        <taxon>Chromadorea</taxon>
        <taxon>Rhabditida</taxon>
        <taxon>Tylenchina</taxon>
        <taxon>Panagrolaimomorpha</taxon>
        <taxon>Strongyloidoidea</taxon>
        <taxon>Strongyloididae</taxon>
        <taxon>Strongyloides</taxon>
    </lineage>
</organism>
<evidence type="ECO:0000313" key="2">
    <source>
        <dbReference type="WBParaSite" id="SPAL_0000799575.1"/>
    </source>
</evidence>
<dbReference type="InterPro" id="IPR036691">
    <property type="entry name" value="Endo/exonu/phosph_ase_sf"/>
</dbReference>
<dbReference type="Gene3D" id="3.60.10.10">
    <property type="entry name" value="Endonuclease/exonuclease/phosphatase"/>
    <property type="match status" value="1"/>
</dbReference>
<reference evidence="2" key="1">
    <citation type="submission" date="2017-02" db="UniProtKB">
        <authorList>
            <consortium name="WormBaseParasite"/>
        </authorList>
    </citation>
    <scope>IDENTIFICATION</scope>
</reference>
<sequence>MKLENKTCVLTSCYFHTSTASEDEIDILYDKLRDIITDSKDRNMKCIVGGDFNAK</sequence>
<keyword evidence="1" id="KW-1185">Reference proteome</keyword>
<accession>A0A0N5BQ23</accession>
<protein>
    <submittedName>
        <fullName evidence="2">Endo/exonuclease/phosphatase domain-containing protein</fullName>
    </submittedName>
</protein>
<dbReference type="SUPFAM" id="SSF56219">
    <property type="entry name" value="DNase I-like"/>
    <property type="match status" value="1"/>
</dbReference>